<proteinExistence type="predicted"/>
<organism evidence="1 2">
    <name type="scientific">Rangifer tarandus platyrhynchus</name>
    <name type="common">Svalbard reindeer</name>
    <dbReference type="NCBI Taxonomy" id="3082113"/>
    <lineage>
        <taxon>Eukaryota</taxon>
        <taxon>Metazoa</taxon>
        <taxon>Chordata</taxon>
        <taxon>Craniata</taxon>
        <taxon>Vertebrata</taxon>
        <taxon>Euteleostomi</taxon>
        <taxon>Mammalia</taxon>
        <taxon>Eutheria</taxon>
        <taxon>Laurasiatheria</taxon>
        <taxon>Artiodactyla</taxon>
        <taxon>Ruminantia</taxon>
        <taxon>Pecora</taxon>
        <taxon>Cervidae</taxon>
        <taxon>Odocoileinae</taxon>
        <taxon>Rangifer</taxon>
    </lineage>
</organism>
<evidence type="ECO:0000313" key="1">
    <source>
        <dbReference type="EMBL" id="CAN0510556.1"/>
    </source>
</evidence>
<dbReference type="Proteomes" id="UP001162501">
    <property type="component" value="Chromosome 4"/>
</dbReference>
<accession>A0AC59ZUE4</accession>
<reference evidence="1" key="1">
    <citation type="submission" date="2023-05" db="EMBL/GenBank/DDBJ databases">
        <authorList>
            <consortium name="ELIXIR-Norway"/>
        </authorList>
    </citation>
    <scope>NUCLEOTIDE SEQUENCE</scope>
</reference>
<dbReference type="EMBL" id="OX596088">
    <property type="protein sequence ID" value="CAN0510556.1"/>
    <property type="molecule type" value="Genomic_DNA"/>
</dbReference>
<reference evidence="1" key="2">
    <citation type="submission" date="2025-03" db="EMBL/GenBank/DDBJ databases">
        <authorList>
            <consortium name="ELIXIR-Norway"/>
            <consortium name="Elixir Norway"/>
        </authorList>
    </citation>
    <scope>NUCLEOTIDE SEQUENCE</scope>
</reference>
<name>A0AC59ZUE4_RANTA</name>
<gene>
    <name evidence="1" type="ORF">MRATA1EN22A_LOCUS23005</name>
</gene>
<evidence type="ECO:0000313" key="2">
    <source>
        <dbReference type="Proteomes" id="UP001162501"/>
    </source>
</evidence>
<protein>
    <submittedName>
        <fullName evidence="1">Uncharacterized protein</fullName>
    </submittedName>
</protein>
<sequence>MKEADLERLHRPRVPTPSGAGRPQAQAGRTPTSPPLAAFRPQDGSRGNSGQQLSPPQQGSGGGGGLPRGGEAVLSTRSETSRDLEALRIRRAVWRRGPGLQTPASRLQTAALFPGRGRKLQSPSPAADTRGPPARGEPVYRPESEGQESAPTLTHSSFSWPNPKFDLRGQSAAAGELGAFVAPLEEDSQAEKMSPLRHPSLSLSPLTNAHLEPLASGHSPAADPLRPPSCGFRFPKPPLSLKHLPSPSIWSSPFNAEMSPPRRQTGAASSQEPRRVQGLANETHGGGRGWGVCGLRQPSGAEAGMGAVRSVAEQGMFLHQYNSQPSTDTLARERT</sequence>